<keyword evidence="5 11" id="KW-0863">Zinc-finger</keyword>
<feature type="compositionally biased region" description="Basic and acidic residues" evidence="12">
    <location>
        <begin position="1059"/>
        <end position="1081"/>
    </location>
</feature>
<dbReference type="OrthoDB" id="3559366at2759"/>
<evidence type="ECO:0000256" key="8">
    <source>
        <dbReference type="ARBA" id="ARBA00023125"/>
    </source>
</evidence>
<feature type="domain" description="C2H2-type" evidence="13">
    <location>
        <begin position="664"/>
        <end position="692"/>
    </location>
</feature>
<proteinExistence type="inferred from homology"/>
<feature type="compositionally biased region" description="Acidic residues" evidence="12">
    <location>
        <begin position="699"/>
        <end position="729"/>
    </location>
</feature>
<keyword evidence="7" id="KW-0805">Transcription regulation</keyword>
<evidence type="ECO:0000256" key="4">
    <source>
        <dbReference type="ARBA" id="ARBA00022737"/>
    </source>
</evidence>
<evidence type="ECO:0000256" key="6">
    <source>
        <dbReference type="ARBA" id="ARBA00022833"/>
    </source>
</evidence>
<dbReference type="InterPro" id="IPR013087">
    <property type="entry name" value="Znf_C2H2_type"/>
</dbReference>
<feature type="compositionally biased region" description="Basic and acidic residues" evidence="12">
    <location>
        <begin position="1033"/>
        <end position="1052"/>
    </location>
</feature>
<feature type="region of interest" description="Disordered" evidence="12">
    <location>
        <begin position="145"/>
        <end position="178"/>
    </location>
</feature>
<feature type="region of interest" description="Disordered" evidence="12">
    <location>
        <begin position="351"/>
        <end position="378"/>
    </location>
</feature>
<dbReference type="AlphaFoldDB" id="A0A7M7GKG9"/>
<evidence type="ECO:0000256" key="12">
    <source>
        <dbReference type="SAM" id="MobiDB-lite"/>
    </source>
</evidence>
<comment type="subcellular location">
    <subcellularLocation>
        <location evidence="1">Nucleus</location>
    </subcellularLocation>
</comment>
<evidence type="ECO:0000313" key="15">
    <source>
        <dbReference type="Proteomes" id="UP000007110"/>
    </source>
</evidence>
<keyword evidence="3" id="KW-0479">Metal-binding</keyword>
<dbReference type="GO" id="GO:0005634">
    <property type="term" value="C:nucleus"/>
    <property type="evidence" value="ECO:0000318"/>
    <property type="project" value="GO_Central"/>
</dbReference>
<keyword evidence="6" id="KW-0862">Zinc</keyword>
<evidence type="ECO:0000313" key="14">
    <source>
        <dbReference type="EnsemblMetazoa" id="XP_003725555"/>
    </source>
</evidence>
<dbReference type="FunFam" id="3.30.160.60:FF:003749">
    <property type="match status" value="1"/>
</dbReference>
<dbReference type="InParanoid" id="A0A7M7GKG9"/>
<feature type="domain" description="C2H2-type" evidence="13">
    <location>
        <begin position="608"/>
        <end position="635"/>
    </location>
</feature>
<comment type="similarity">
    <text evidence="2">Belongs to the krueppel C2H2-type zinc-finger protein family.</text>
</comment>
<reference evidence="15" key="1">
    <citation type="submission" date="2015-02" db="EMBL/GenBank/DDBJ databases">
        <title>Genome sequencing for Strongylocentrotus purpuratus.</title>
        <authorList>
            <person name="Murali S."/>
            <person name="Liu Y."/>
            <person name="Vee V."/>
            <person name="English A."/>
            <person name="Wang M."/>
            <person name="Skinner E."/>
            <person name="Han Y."/>
            <person name="Muzny D.M."/>
            <person name="Worley K.C."/>
            <person name="Gibbs R.A."/>
        </authorList>
    </citation>
    <scope>NUCLEOTIDE SEQUENCE</scope>
</reference>
<feature type="domain" description="C2H2-type" evidence="13">
    <location>
        <begin position="552"/>
        <end position="579"/>
    </location>
</feature>
<dbReference type="PROSITE" id="PS00028">
    <property type="entry name" value="ZINC_FINGER_C2H2_1"/>
    <property type="match status" value="15"/>
</dbReference>
<evidence type="ECO:0000256" key="3">
    <source>
        <dbReference type="ARBA" id="ARBA00022723"/>
    </source>
</evidence>
<feature type="region of interest" description="Disordered" evidence="12">
    <location>
        <begin position="85"/>
        <end position="105"/>
    </location>
</feature>
<feature type="domain" description="C2H2-type" evidence="13">
    <location>
        <begin position="917"/>
        <end position="945"/>
    </location>
</feature>
<dbReference type="SMART" id="SM00355">
    <property type="entry name" value="ZnF_C2H2"/>
    <property type="match status" value="17"/>
</dbReference>
<dbReference type="PANTHER" id="PTHR24409">
    <property type="entry name" value="ZINC FINGER PROTEIN 142"/>
    <property type="match status" value="1"/>
</dbReference>
<feature type="region of interest" description="Disordered" evidence="12">
    <location>
        <begin position="22"/>
        <end position="57"/>
    </location>
</feature>
<evidence type="ECO:0000259" key="13">
    <source>
        <dbReference type="PROSITE" id="PS50157"/>
    </source>
</evidence>
<reference evidence="14" key="2">
    <citation type="submission" date="2021-01" db="UniProtKB">
        <authorList>
            <consortium name="EnsemblMetazoa"/>
        </authorList>
    </citation>
    <scope>IDENTIFICATION</scope>
</reference>
<feature type="domain" description="C2H2-type" evidence="13">
    <location>
        <begin position="468"/>
        <end position="495"/>
    </location>
</feature>
<dbReference type="SUPFAM" id="SSF57667">
    <property type="entry name" value="beta-beta-alpha zinc fingers"/>
    <property type="match status" value="9"/>
</dbReference>
<feature type="compositionally biased region" description="Acidic residues" evidence="12">
    <location>
        <begin position="1097"/>
        <end position="1127"/>
    </location>
</feature>
<feature type="domain" description="C2H2-type" evidence="13">
    <location>
        <begin position="859"/>
        <end position="887"/>
    </location>
</feature>
<dbReference type="InterPro" id="IPR036236">
    <property type="entry name" value="Znf_C2H2_sf"/>
</dbReference>
<feature type="compositionally biased region" description="Basic and acidic residues" evidence="12">
    <location>
        <begin position="33"/>
        <end position="57"/>
    </location>
</feature>
<feature type="region of interest" description="Disordered" evidence="12">
    <location>
        <begin position="937"/>
        <end position="972"/>
    </location>
</feature>
<dbReference type="GO" id="GO:0008270">
    <property type="term" value="F:zinc ion binding"/>
    <property type="evidence" value="ECO:0007669"/>
    <property type="project" value="UniProtKB-KW"/>
</dbReference>
<dbReference type="Pfam" id="PF00096">
    <property type="entry name" value="zf-C2H2"/>
    <property type="match status" value="6"/>
</dbReference>
<feature type="domain" description="C2H2-type" evidence="13">
    <location>
        <begin position="831"/>
        <end position="858"/>
    </location>
</feature>
<feature type="domain" description="C2H2-type" evidence="13">
    <location>
        <begin position="440"/>
        <end position="467"/>
    </location>
</feature>
<feature type="domain" description="C2H2-type" evidence="13">
    <location>
        <begin position="524"/>
        <end position="551"/>
    </location>
</feature>
<feature type="domain" description="C2H2-type" evidence="13">
    <location>
        <begin position="760"/>
        <end position="783"/>
    </location>
</feature>
<keyword evidence="8" id="KW-0238">DNA-binding</keyword>
<feature type="domain" description="C2H2-type" evidence="13">
    <location>
        <begin position="496"/>
        <end position="523"/>
    </location>
</feature>
<dbReference type="FunFam" id="3.30.160.60:FF:001064">
    <property type="entry name" value="Zinc finger protein 425"/>
    <property type="match status" value="1"/>
</dbReference>
<evidence type="ECO:0000256" key="9">
    <source>
        <dbReference type="ARBA" id="ARBA00023163"/>
    </source>
</evidence>
<dbReference type="GO" id="GO:0003677">
    <property type="term" value="F:DNA binding"/>
    <property type="evidence" value="ECO:0007669"/>
    <property type="project" value="UniProtKB-KW"/>
</dbReference>
<keyword evidence="9" id="KW-0804">Transcription</keyword>
<dbReference type="Gene3D" id="3.30.160.60">
    <property type="entry name" value="Classic Zinc Finger"/>
    <property type="match status" value="13"/>
</dbReference>
<feature type="domain" description="C2H2-type" evidence="13">
    <location>
        <begin position="888"/>
        <end position="915"/>
    </location>
</feature>
<dbReference type="PANTHER" id="PTHR24409:SF295">
    <property type="entry name" value="AZ2-RELATED"/>
    <property type="match status" value="1"/>
</dbReference>
<dbReference type="PROSITE" id="PS50157">
    <property type="entry name" value="ZINC_FINGER_C2H2_2"/>
    <property type="match status" value="14"/>
</dbReference>
<dbReference type="FunFam" id="3.30.160.60:FF:002169">
    <property type="entry name" value="Zgc:174573"/>
    <property type="match status" value="1"/>
</dbReference>
<organism evidence="14 15">
    <name type="scientific">Strongylocentrotus purpuratus</name>
    <name type="common">Purple sea urchin</name>
    <dbReference type="NCBI Taxonomy" id="7668"/>
    <lineage>
        <taxon>Eukaryota</taxon>
        <taxon>Metazoa</taxon>
        <taxon>Echinodermata</taxon>
        <taxon>Eleutherozoa</taxon>
        <taxon>Echinozoa</taxon>
        <taxon>Echinoidea</taxon>
        <taxon>Euechinoidea</taxon>
        <taxon>Echinacea</taxon>
        <taxon>Camarodonta</taxon>
        <taxon>Echinidea</taxon>
        <taxon>Strongylocentrotidae</taxon>
        <taxon>Strongylocentrotus</taxon>
    </lineage>
</organism>
<evidence type="ECO:0000256" key="7">
    <source>
        <dbReference type="ARBA" id="ARBA00023015"/>
    </source>
</evidence>
<dbReference type="RefSeq" id="XP_003725555.2">
    <property type="nucleotide sequence ID" value="XM_003725507.3"/>
</dbReference>
<feature type="region of interest" description="Disordered" evidence="12">
    <location>
        <begin position="1006"/>
        <end position="1136"/>
    </location>
</feature>
<dbReference type="GO" id="GO:0042802">
    <property type="term" value="F:identical protein binding"/>
    <property type="evidence" value="ECO:0007669"/>
    <property type="project" value="UniProtKB-ARBA"/>
</dbReference>
<feature type="compositionally biased region" description="Acidic residues" evidence="12">
    <location>
        <begin position="960"/>
        <end position="972"/>
    </location>
</feature>
<evidence type="ECO:0000256" key="11">
    <source>
        <dbReference type="PROSITE-ProRule" id="PRU00042"/>
    </source>
</evidence>
<feature type="domain" description="C2H2-type" evidence="13">
    <location>
        <begin position="580"/>
        <end position="607"/>
    </location>
</feature>
<keyword evidence="15" id="KW-1185">Reference proteome</keyword>
<evidence type="ECO:0000256" key="1">
    <source>
        <dbReference type="ARBA" id="ARBA00004123"/>
    </source>
</evidence>
<sequence>METEQERKGWDEGAADTACVLDLSIKRPTSPDFKNDMDGRDLDAKKETPAPDERSSCRAEMLSLFKGTGQEIIITGKQEILPTVNNSTAHEEQCSPDSDEGGAVEASACKLEGTLKESAECRDRDGNLSSAIPEGAETLDRLHATSAYPSPPVGESDSPALPMEESTSPCNLKVEPRSPSSQLLNHVRNDLPLQDSAFPDVVPKGKLDGLTLPAERTSNSAIETTRSSPSCPVPMRPYSSMLPILSVPKVRLRQDRSDGRSSWTHIPTDSTTLSVGGYFLDSSGGSTSGEQSGMNVMDYSNKTHSMLAVSGGDDFASRPSLLQMALQHGSTQVNLPANSQEIHVEEQRELRHTRNSVGTCPTLPINPKTVGKAKPRTKGREKRYYQCEHCHIIYEQPRKLERHRRDLMGKASYQCCYCDMTFPTIGCRRFHSRLHEDKTMPCPYCPKVFHEKRRYEDHVRSHTGEAPFMCQECGNVYRTRSALRIHKRTHGNDKPLKCRFCPKRFIRIGDVQVHERTHTGEKPYKCGICESSFATSSQVNRHRRTHSEERPHQCSYCNKTFKNPDYLITHEKMHLGHKPHHCKYCPKQFRTPRELVHHERVHTGEKPFECQQCGHRFSKKTNLKQHELQHTGVKSFTCSKCPKSFYRKASLMWHEKIHENRERFLCKECGKLFFKESSRDKHIRKAHGADAGAAGGESGEGDGDVLEEENGGEVDGGDEAEGQEPEGGEQSEQSTPNTSPKVTQDRRTPPKTPANDGTDSTCEDCGKTFLARRSLLRHYRAIHNRYISRNGEGDSPGTKPKKSFGCRLCSETFLTDHLRHVHEGTHTNACFTCETCNKTFSTRQLLVKHQKIHSDVKPHVCETCGSAFTIKWYLNRHINIVHSDVYSYPCTICDKKFKAKTALSVHMQLHNVEGKVYSCDQCDAEFHVKRYLARHKRKYHRGGKDGSKSSRRGKSKQKEEEEDDDDDDAMYDFDDNMDDDFDLMTDDSQAVSGVFLRQMLSKGSDLEDFNKQAKPINNHDNLENENTFNNHDPGIDHEPKNDGDHEFVKEDGSSLEQIPRNDQDMDHEDIAMREILHESRLGQRTGDIASTSKEMNSEDGFDLNDEEDDAEAFDDDEDDEYDGDFTPDDNPMSDYV</sequence>
<evidence type="ECO:0000256" key="2">
    <source>
        <dbReference type="ARBA" id="ARBA00006991"/>
    </source>
</evidence>
<evidence type="ECO:0000256" key="10">
    <source>
        <dbReference type="ARBA" id="ARBA00023242"/>
    </source>
</evidence>
<accession>A0A7M7GKG9</accession>
<dbReference type="KEGG" id="spu:100889018"/>
<keyword evidence="10" id="KW-0539">Nucleus</keyword>
<feature type="region of interest" description="Disordered" evidence="12">
    <location>
        <begin position="685"/>
        <end position="761"/>
    </location>
</feature>
<dbReference type="FunFam" id="3.30.160.60:FF:001385">
    <property type="entry name" value="zinc finger protein 774"/>
    <property type="match status" value="1"/>
</dbReference>
<dbReference type="Proteomes" id="UP000007110">
    <property type="component" value="Unassembled WGS sequence"/>
</dbReference>
<dbReference type="FunFam" id="3.30.160.60:FF:002962">
    <property type="entry name" value="Zinc finger domain-containing protein"/>
    <property type="match status" value="1"/>
</dbReference>
<evidence type="ECO:0000256" key="5">
    <source>
        <dbReference type="ARBA" id="ARBA00022771"/>
    </source>
</evidence>
<protein>
    <recommendedName>
        <fullName evidence="13">C2H2-type domain-containing protein</fullName>
    </recommendedName>
</protein>
<dbReference type="FunFam" id="3.30.160.60:FF:000508">
    <property type="entry name" value="Myeloid zinc finger 1"/>
    <property type="match status" value="1"/>
</dbReference>
<dbReference type="EnsemblMetazoa" id="XM_003725507">
    <property type="protein sequence ID" value="XP_003725555"/>
    <property type="gene ID" value="LOC100889018"/>
</dbReference>
<dbReference type="OMA" id="TECAERD"/>
<feature type="domain" description="C2H2-type" evidence="13">
    <location>
        <begin position="636"/>
        <end position="663"/>
    </location>
</feature>
<dbReference type="GeneID" id="100889018"/>
<dbReference type="GO" id="GO:0006357">
    <property type="term" value="P:regulation of transcription by RNA polymerase II"/>
    <property type="evidence" value="ECO:0000318"/>
    <property type="project" value="GO_Central"/>
</dbReference>
<keyword evidence="4" id="KW-0677">Repeat</keyword>
<name>A0A7M7GKG9_STRPU</name>